<evidence type="ECO:0000313" key="5">
    <source>
        <dbReference type="Proteomes" id="UP000434172"/>
    </source>
</evidence>
<keyword evidence="4" id="KW-0808">Transferase</keyword>
<dbReference type="Proteomes" id="UP000434172">
    <property type="component" value="Unassembled WGS sequence"/>
</dbReference>
<dbReference type="InterPro" id="IPR011009">
    <property type="entry name" value="Kinase-like_dom_sf"/>
</dbReference>
<dbReference type="SMART" id="SM00220">
    <property type="entry name" value="S_TKc"/>
    <property type="match status" value="1"/>
</dbReference>
<keyword evidence="5" id="KW-1185">Reference proteome</keyword>
<evidence type="ECO:0000259" key="3">
    <source>
        <dbReference type="PROSITE" id="PS50234"/>
    </source>
</evidence>
<organism evidence="4 5">
    <name type="scientific">Colletotrichum asianum</name>
    <dbReference type="NCBI Taxonomy" id="702518"/>
    <lineage>
        <taxon>Eukaryota</taxon>
        <taxon>Fungi</taxon>
        <taxon>Dikarya</taxon>
        <taxon>Ascomycota</taxon>
        <taxon>Pezizomycotina</taxon>
        <taxon>Sordariomycetes</taxon>
        <taxon>Hypocreomycetidae</taxon>
        <taxon>Glomerellales</taxon>
        <taxon>Glomerellaceae</taxon>
        <taxon>Colletotrichum</taxon>
        <taxon>Colletotrichum gloeosporioides species complex</taxon>
    </lineage>
</organism>
<dbReference type="SUPFAM" id="SSF53300">
    <property type="entry name" value="vWA-like"/>
    <property type="match status" value="1"/>
</dbReference>
<dbReference type="PANTHER" id="PTHR24359:SF1">
    <property type="entry name" value="INHIBITOR OF NUCLEAR FACTOR KAPPA-B KINASE EPSILON SUBUNIT HOMOLOG 1-RELATED"/>
    <property type="match status" value="1"/>
</dbReference>
<sequence>MQRDIHAEFLSYLQSDSARGVNFEKREFYFPRRITGWLLQKPPNETSSNAVRLFATIYNEKNSTGTFLLNLKDEEVERCPILFAILIKIDCGHMFHIFRHSIRDDYLGIPDLSDLYTDIERALEGDHVKLPTRYKSAEYRGVTEEFDKQRWAFNPALNVLNMGEEHVKGKSVLPFSGGETINIGGTAHVHHYQIHSHLVESKTLRQILEPTKQDPTSGMEYYEFAVKAYLKGYEDIYKLESEAFRGFNNTTDPKSLGVVTYLGEYTLHNRGSKERPESDTCHIMLELGEQDLDEYLADTYPPVLNGEIIAFWEGMFHIAKTLARIHQLEHVRGHSIQKYVGWHGDIKPDNILRVRGKFKLADFGFTRFEKSTIGKPQTTHLLGGTRTYGAPERDTSEGEDRILFSTTIDTWSLGCVFSAVATWVVLGSQGYENYGEMRVMAHEQLKKRHTADPSVSVSACIDAFHDGSQVLPAVMQWHDYLRNSSRKADTITCQVLDLIETGMLEKDPEKRLSSADLCTRLDTILNEAKATYQNALQSNSLKPESQEILSAMLELDKRAPKFAGPRPRPATESNGTRKGETIWAADNRHDPSRLAVARSSRVKKSERIDKILRGKIANREEVIQSGLIPEAIFELPNDERNISTGGEAAGNPSGAFRTTPYAQGNGVNATISSHEIPRNREHAPSIPAITYVYSEPDPTGTTHPGLPELVSPVTPTSPTQQPERFSTSVPVIGPLAHRTSTFRTRQEVPIVQQYKQLHAIWNKNNKWWAIQREVPQDEFLSQFIDNRDIVFIVDNAASMSYHWPDVTTTLLSLAMKIGTLDKDGLDLKFTIGEKHNVSGAQEWTILNKFSKSLESVGMSVDRRNMTNMATALLKIFDDYQNHDKKQTLIILTDGMWEASEHEDDVANAITDFIKALRGKLKKGQRRWFTIQFVSFGADERALERLRRLDDDLERLAE</sequence>
<dbReference type="AlphaFoldDB" id="A0A8H3WV66"/>
<dbReference type="SUPFAM" id="SSF56112">
    <property type="entry name" value="Protein kinase-like (PK-like)"/>
    <property type="match status" value="1"/>
</dbReference>
<dbReference type="PANTHER" id="PTHR24359">
    <property type="entry name" value="SERINE/THREONINE-PROTEIN KINASE SBK1"/>
    <property type="match status" value="1"/>
</dbReference>
<feature type="region of interest" description="Disordered" evidence="1">
    <location>
        <begin position="560"/>
        <end position="587"/>
    </location>
</feature>
<name>A0A8H3WV66_9PEZI</name>
<dbReference type="InterPro" id="IPR036465">
    <property type="entry name" value="vWFA_dom_sf"/>
</dbReference>
<proteinExistence type="predicted"/>
<dbReference type="InterPro" id="IPR000719">
    <property type="entry name" value="Prot_kinase_dom"/>
</dbReference>
<dbReference type="OrthoDB" id="9992527at2759"/>
<dbReference type="EMBL" id="WOWK01000002">
    <property type="protein sequence ID" value="KAF0331893.1"/>
    <property type="molecule type" value="Genomic_DNA"/>
</dbReference>
<evidence type="ECO:0000256" key="1">
    <source>
        <dbReference type="SAM" id="MobiDB-lite"/>
    </source>
</evidence>
<dbReference type="Gene3D" id="1.10.510.10">
    <property type="entry name" value="Transferase(Phosphotransferase) domain 1"/>
    <property type="match status" value="1"/>
</dbReference>
<accession>A0A8H3WV66</accession>
<dbReference type="PROSITE" id="PS50011">
    <property type="entry name" value="PROTEIN_KINASE_DOM"/>
    <property type="match status" value="1"/>
</dbReference>
<feature type="compositionally biased region" description="Basic and acidic residues" evidence="1">
    <location>
        <begin position="575"/>
        <end position="587"/>
    </location>
</feature>
<dbReference type="Gene3D" id="3.40.50.410">
    <property type="entry name" value="von Willebrand factor, type A domain"/>
    <property type="match status" value="1"/>
</dbReference>
<dbReference type="GO" id="GO:0004674">
    <property type="term" value="F:protein serine/threonine kinase activity"/>
    <property type="evidence" value="ECO:0007669"/>
    <property type="project" value="TreeGrafter"/>
</dbReference>
<comment type="caution">
    <text evidence="4">The sequence shown here is derived from an EMBL/GenBank/DDBJ whole genome shotgun (WGS) entry which is preliminary data.</text>
</comment>
<keyword evidence="4" id="KW-0418">Kinase</keyword>
<evidence type="ECO:0000313" key="4">
    <source>
        <dbReference type="EMBL" id="KAF0331893.1"/>
    </source>
</evidence>
<dbReference type="Pfam" id="PF00069">
    <property type="entry name" value="Pkinase"/>
    <property type="match status" value="1"/>
</dbReference>
<evidence type="ECO:0000259" key="2">
    <source>
        <dbReference type="PROSITE" id="PS50011"/>
    </source>
</evidence>
<reference evidence="4 5" key="1">
    <citation type="submission" date="2019-12" db="EMBL/GenBank/DDBJ databases">
        <title>A genome sequence resource for the geographically widespread anthracnose pathogen Colletotrichum asianum.</title>
        <authorList>
            <person name="Meng Y."/>
        </authorList>
    </citation>
    <scope>NUCLEOTIDE SEQUENCE [LARGE SCALE GENOMIC DNA]</scope>
    <source>
        <strain evidence="4 5">ICMP 18580</strain>
    </source>
</reference>
<feature type="domain" description="Protein kinase" evidence="2">
    <location>
        <begin position="175"/>
        <end position="525"/>
    </location>
</feature>
<feature type="domain" description="VWFA" evidence="3">
    <location>
        <begin position="788"/>
        <end position="957"/>
    </location>
</feature>
<dbReference type="PROSITE" id="PS50234">
    <property type="entry name" value="VWFA"/>
    <property type="match status" value="1"/>
</dbReference>
<protein>
    <submittedName>
        <fullName evidence="4">Protein kinase domain protein</fullName>
    </submittedName>
</protein>
<dbReference type="InterPro" id="IPR002035">
    <property type="entry name" value="VWF_A"/>
</dbReference>
<dbReference type="GO" id="GO:0005524">
    <property type="term" value="F:ATP binding"/>
    <property type="evidence" value="ECO:0007669"/>
    <property type="project" value="InterPro"/>
</dbReference>
<gene>
    <name evidence="4" type="ORF">GQ607_001013</name>
</gene>